<reference evidence="19 20" key="1">
    <citation type="journal article" date="2018" name="Genome Biol. Evol.">
        <title>Multiple Roots of Fruiting Body Formation in Amoebozoa.</title>
        <authorList>
            <person name="Hillmann F."/>
            <person name="Forbes G."/>
            <person name="Novohradska S."/>
            <person name="Ferling I."/>
            <person name="Riege K."/>
            <person name="Groth M."/>
            <person name="Westermann M."/>
            <person name="Marz M."/>
            <person name="Spaller T."/>
            <person name="Winckler T."/>
            <person name="Schaap P."/>
            <person name="Glockner G."/>
        </authorList>
    </citation>
    <scope>NUCLEOTIDE SEQUENCE [LARGE SCALE GENOMIC DNA]</scope>
    <source>
        <strain evidence="19 20">Jena</strain>
    </source>
</reference>
<feature type="domain" description="Glycoside hydrolase family 5" evidence="18">
    <location>
        <begin position="177"/>
        <end position="463"/>
    </location>
</feature>
<evidence type="ECO:0000256" key="6">
    <source>
        <dbReference type="ARBA" id="ARBA00022968"/>
    </source>
</evidence>
<dbReference type="EC" id="3.2.1.58" evidence="14"/>
<sequence>MKHLAAMDLSHLASRSPRRRNFPGRNLNDMACHGQSQPDEALHIIMEGGLFGGYPYYYGSFVVATTAAMRASVIIALFGLVALALGQPGHNGADRPGPPGPPGPHVPKPDPVAVCRAERLHNVTKGISQPRGVNLGNWFVLEAWMNQTVWTLGNCSTDTYRGSYQVEQCLKSKGLRQTVMEQWWSSAITEADFAKMSASGINLVRLPVGWWSIYDIFGNTSVAPFNNTFDGQDYQSGSLKYIDKAFQWGHQYGIAILLEMHAAPGSQNGDDHSAPGDHSGNHYWDGYVNNQDATVDSIRLYAQRYGKHPALWGFGLLNEPKGDHFALQRYYAIAYSIIRQFSHHSNIVLNPLIAPFEFGVEGWWVPFMKDNYYTNIWLDLHLYSCFGGPADQPWSGGAIGYVNWDRYWQIKAVKDANPTKKVIVGEWSAGNNFGDDNIVGFTNAQLKTYGTGDGFTFWNWNGNYNAWNFQYLLAAGIDKSLLSTQIQILLHNLLRKPPFVFTLIYVRATELENENPTGRKQIENPDNRQQVDEE</sequence>
<comment type="similarity">
    <text evidence="2 16">Belongs to the glycosyl hydrolase 5 (cellulase A) family.</text>
</comment>
<comment type="function">
    <text evidence="13">Glucosidase involved in the degradation of cellulosic biomass. Active on lichenan.</text>
</comment>
<keyword evidence="4" id="KW-0812">Transmembrane</keyword>
<dbReference type="InterPro" id="IPR001547">
    <property type="entry name" value="Glyco_hydro_5"/>
</dbReference>
<evidence type="ECO:0000256" key="16">
    <source>
        <dbReference type="RuleBase" id="RU361153"/>
    </source>
</evidence>
<evidence type="ECO:0000256" key="9">
    <source>
        <dbReference type="ARBA" id="ARBA00023180"/>
    </source>
</evidence>
<feature type="region of interest" description="Disordered" evidence="17">
    <location>
        <begin position="91"/>
        <end position="110"/>
    </location>
</feature>
<keyword evidence="6" id="KW-0735">Signal-anchor</keyword>
<dbReference type="InParanoid" id="A0A2P6NJX5"/>
<comment type="subcellular location">
    <subcellularLocation>
        <location evidence="1">Cell membrane</location>
        <topology evidence="1">Single-pass type II membrane protein</topology>
    </subcellularLocation>
</comment>
<evidence type="ECO:0000256" key="5">
    <source>
        <dbReference type="ARBA" id="ARBA00022801"/>
    </source>
</evidence>
<dbReference type="GO" id="GO:0005886">
    <property type="term" value="C:plasma membrane"/>
    <property type="evidence" value="ECO:0007669"/>
    <property type="project" value="UniProtKB-SubCell"/>
</dbReference>
<evidence type="ECO:0000256" key="4">
    <source>
        <dbReference type="ARBA" id="ARBA00022692"/>
    </source>
</evidence>
<feature type="region of interest" description="Disordered" evidence="17">
    <location>
        <begin position="514"/>
        <end position="534"/>
    </location>
</feature>
<evidence type="ECO:0000256" key="10">
    <source>
        <dbReference type="ARBA" id="ARBA00023295"/>
    </source>
</evidence>
<keyword evidence="9" id="KW-0325">Glycoprotein</keyword>
<evidence type="ECO:0000256" key="3">
    <source>
        <dbReference type="ARBA" id="ARBA00022475"/>
    </source>
</evidence>
<comment type="catalytic activity">
    <reaction evidence="12">
        <text>Successive hydrolysis of beta-D-glucose units from the non-reducing ends of (1-&gt;3)-beta-D-glucans, releasing alpha-glucose.</text>
        <dbReference type="EC" id="3.2.1.58"/>
    </reaction>
</comment>
<evidence type="ECO:0000256" key="15">
    <source>
        <dbReference type="ARBA" id="ARBA00041260"/>
    </source>
</evidence>
<dbReference type="InterPro" id="IPR050386">
    <property type="entry name" value="Glycosyl_hydrolase_5"/>
</dbReference>
<feature type="compositionally biased region" description="Pro residues" evidence="17">
    <location>
        <begin position="96"/>
        <end position="110"/>
    </location>
</feature>
<keyword evidence="8" id="KW-0472">Membrane</keyword>
<evidence type="ECO:0000256" key="8">
    <source>
        <dbReference type="ARBA" id="ARBA00023136"/>
    </source>
</evidence>
<name>A0A2P6NJX5_9EUKA</name>
<feature type="compositionally biased region" description="Basic and acidic residues" evidence="17">
    <location>
        <begin position="520"/>
        <end position="534"/>
    </location>
</feature>
<keyword evidence="11" id="KW-0961">Cell wall biogenesis/degradation</keyword>
<keyword evidence="5 16" id="KW-0378">Hydrolase</keyword>
<evidence type="ECO:0000256" key="17">
    <source>
        <dbReference type="SAM" id="MobiDB-lite"/>
    </source>
</evidence>
<protein>
    <recommendedName>
        <fullName evidence="14">glucan 1,3-beta-glucosidase</fullName>
        <ecNumber evidence="14">3.2.1.58</ecNumber>
    </recommendedName>
    <alternativeName>
        <fullName evidence="15">Exo-1,3-beta-glucanase D</fullName>
    </alternativeName>
</protein>
<dbReference type="Pfam" id="PF00150">
    <property type="entry name" value="Cellulase"/>
    <property type="match status" value="1"/>
</dbReference>
<dbReference type="GO" id="GO:0005576">
    <property type="term" value="C:extracellular region"/>
    <property type="evidence" value="ECO:0007669"/>
    <property type="project" value="TreeGrafter"/>
</dbReference>
<dbReference type="GO" id="GO:0009251">
    <property type="term" value="P:glucan catabolic process"/>
    <property type="evidence" value="ECO:0007669"/>
    <property type="project" value="TreeGrafter"/>
</dbReference>
<proteinExistence type="inferred from homology"/>
<evidence type="ECO:0000313" key="20">
    <source>
        <dbReference type="Proteomes" id="UP000241769"/>
    </source>
</evidence>
<evidence type="ECO:0000313" key="19">
    <source>
        <dbReference type="EMBL" id="PRP84257.1"/>
    </source>
</evidence>
<evidence type="ECO:0000256" key="1">
    <source>
        <dbReference type="ARBA" id="ARBA00004401"/>
    </source>
</evidence>
<evidence type="ECO:0000256" key="11">
    <source>
        <dbReference type="ARBA" id="ARBA00023316"/>
    </source>
</evidence>
<keyword evidence="20" id="KW-1185">Reference proteome</keyword>
<dbReference type="Gene3D" id="3.20.20.80">
    <property type="entry name" value="Glycosidases"/>
    <property type="match status" value="1"/>
</dbReference>
<dbReference type="AlphaFoldDB" id="A0A2P6NJX5"/>
<dbReference type="PANTHER" id="PTHR31297:SF34">
    <property type="entry name" value="GLUCAN 1,3-BETA-GLUCOSIDASE 2"/>
    <property type="match status" value="1"/>
</dbReference>
<evidence type="ECO:0000259" key="18">
    <source>
        <dbReference type="Pfam" id="PF00150"/>
    </source>
</evidence>
<dbReference type="OrthoDB" id="62120at2759"/>
<dbReference type="STRING" id="1890364.A0A2P6NJX5"/>
<dbReference type="GO" id="GO:0004338">
    <property type="term" value="F:glucan exo-1,3-beta-glucosidase activity"/>
    <property type="evidence" value="ECO:0007669"/>
    <property type="project" value="UniProtKB-EC"/>
</dbReference>
<gene>
    <name evidence="19" type="ORF">PROFUN_08277</name>
</gene>
<comment type="caution">
    <text evidence="19">The sequence shown here is derived from an EMBL/GenBank/DDBJ whole genome shotgun (WGS) entry which is preliminary data.</text>
</comment>
<evidence type="ECO:0000256" key="2">
    <source>
        <dbReference type="ARBA" id="ARBA00005641"/>
    </source>
</evidence>
<evidence type="ECO:0000256" key="7">
    <source>
        <dbReference type="ARBA" id="ARBA00022989"/>
    </source>
</evidence>
<keyword evidence="3" id="KW-1003">Cell membrane</keyword>
<dbReference type="GO" id="GO:0009986">
    <property type="term" value="C:cell surface"/>
    <property type="evidence" value="ECO:0007669"/>
    <property type="project" value="TreeGrafter"/>
</dbReference>
<keyword evidence="7" id="KW-1133">Transmembrane helix</keyword>
<dbReference type="InterPro" id="IPR017853">
    <property type="entry name" value="GH"/>
</dbReference>
<keyword evidence="10 16" id="KW-0326">Glycosidase</keyword>
<organism evidence="19 20">
    <name type="scientific">Planoprotostelium fungivorum</name>
    <dbReference type="NCBI Taxonomy" id="1890364"/>
    <lineage>
        <taxon>Eukaryota</taxon>
        <taxon>Amoebozoa</taxon>
        <taxon>Evosea</taxon>
        <taxon>Variosea</taxon>
        <taxon>Cavosteliida</taxon>
        <taxon>Cavosteliaceae</taxon>
        <taxon>Planoprotostelium</taxon>
    </lineage>
</organism>
<dbReference type="EMBL" id="MDYQ01000066">
    <property type="protein sequence ID" value="PRP84257.1"/>
    <property type="molecule type" value="Genomic_DNA"/>
</dbReference>
<dbReference type="Proteomes" id="UP000241769">
    <property type="component" value="Unassembled WGS sequence"/>
</dbReference>
<evidence type="ECO:0000256" key="12">
    <source>
        <dbReference type="ARBA" id="ARBA00036824"/>
    </source>
</evidence>
<dbReference type="GO" id="GO:0071555">
    <property type="term" value="P:cell wall organization"/>
    <property type="evidence" value="ECO:0007669"/>
    <property type="project" value="UniProtKB-KW"/>
</dbReference>
<dbReference type="SUPFAM" id="SSF51445">
    <property type="entry name" value="(Trans)glycosidases"/>
    <property type="match status" value="1"/>
</dbReference>
<dbReference type="PANTHER" id="PTHR31297">
    <property type="entry name" value="GLUCAN ENDO-1,6-BETA-GLUCOSIDASE B"/>
    <property type="match status" value="1"/>
</dbReference>
<evidence type="ECO:0000256" key="13">
    <source>
        <dbReference type="ARBA" id="ARBA00037126"/>
    </source>
</evidence>
<evidence type="ECO:0000256" key="14">
    <source>
        <dbReference type="ARBA" id="ARBA00038929"/>
    </source>
</evidence>
<accession>A0A2P6NJX5</accession>